<evidence type="ECO:0000313" key="3">
    <source>
        <dbReference type="Proteomes" id="UP000829925"/>
    </source>
</evidence>
<feature type="transmembrane region" description="Helical" evidence="1">
    <location>
        <begin position="71"/>
        <end position="98"/>
    </location>
</feature>
<feature type="transmembrane region" description="Helical" evidence="1">
    <location>
        <begin position="39"/>
        <end position="59"/>
    </location>
</feature>
<keyword evidence="3" id="KW-1185">Reference proteome</keyword>
<keyword evidence="1" id="KW-1133">Transmembrane helix</keyword>
<protein>
    <submittedName>
        <fullName evidence="2">DUF4199 domain-containing protein</fullName>
    </submittedName>
</protein>
<dbReference type="Proteomes" id="UP000829925">
    <property type="component" value="Chromosome"/>
</dbReference>
<sequence length="153" mass="16710">MTTNVSVSRLGILYGTFAFALMCFYFLMCYALELHVSQLVRLGSHIFTVVAVFLAVRAFKAETSDPTPSLLGLGLGFFVGLVGSVLFAVFLFIYAIFLHPAYQQDLEHELYFNARLGPLALAGAIMLLGTLIGSLTGYILLMLYGTPASSHRD</sequence>
<dbReference type="EMBL" id="CP095053">
    <property type="protein sequence ID" value="UOR07386.1"/>
    <property type="molecule type" value="Genomic_DNA"/>
</dbReference>
<keyword evidence="1" id="KW-0812">Transmembrane</keyword>
<dbReference type="AlphaFoldDB" id="A0A8T9T5M4"/>
<dbReference type="RefSeq" id="WP_245097091.1">
    <property type="nucleotide sequence ID" value="NZ_CP095053.1"/>
</dbReference>
<keyword evidence="1" id="KW-0472">Membrane</keyword>
<gene>
    <name evidence="2" type="ORF">MUN82_09865</name>
</gene>
<reference evidence="2 3" key="1">
    <citation type="submission" date="2022-04" db="EMBL/GenBank/DDBJ databases">
        <title>Hymenobacter sp. isolated from the air.</title>
        <authorList>
            <person name="Won M."/>
            <person name="Lee C.-M."/>
            <person name="Woen H.-Y."/>
            <person name="Kwon S.-W."/>
        </authorList>
    </citation>
    <scope>NUCLEOTIDE SEQUENCE [LARGE SCALE GENOMIC DNA]</scope>
    <source>
        <strain evidence="3">5413 J-13</strain>
    </source>
</reference>
<evidence type="ECO:0000256" key="1">
    <source>
        <dbReference type="SAM" id="Phobius"/>
    </source>
</evidence>
<feature type="transmembrane region" description="Helical" evidence="1">
    <location>
        <begin position="119"/>
        <end position="144"/>
    </location>
</feature>
<dbReference type="InterPro" id="IPR025250">
    <property type="entry name" value="DUF4199"/>
</dbReference>
<feature type="transmembrane region" description="Helical" evidence="1">
    <location>
        <begin position="12"/>
        <end position="32"/>
    </location>
</feature>
<dbReference type="Pfam" id="PF13858">
    <property type="entry name" value="DUF4199"/>
    <property type="match status" value="1"/>
</dbReference>
<dbReference type="KEGG" id="haei:MUN82_09865"/>
<name>A0A8T9T5M4_9BACT</name>
<organism evidence="2 3">
    <name type="scientific">Hymenobacter aerilatus</name>
    <dbReference type="NCBI Taxonomy" id="2932251"/>
    <lineage>
        <taxon>Bacteria</taxon>
        <taxon>Pseudomonadati</taxon>
        <taxon>Bacteroidota</taxon>
        <taxon>Cytophagia</taxon>
        <taxon>Cytophagales</taxon>
        <taxon>Hymenobacteraceae</taxon>
        <taxon>Hymenobacter</taxon>
    </lineage>
</organism>
<proteinExistence type="predicted"/>
<evidence type="ECO:0000313" key="2">
    <source>
        <dbReference type="EMBL" id="UOR07386.1"/>
    </source>
</evidence>
<accession>A0A8T9T5M4</accession>